<sequence length="767" mass="86672">MNLPDFILEPVFSYLSWNDRARAARVCRQWQRVFHSPSLWRIMVFKPPARPLTRLQYDMRGYRMSCLRTIGSYVRHYRFVRTEDIFLLNRTLSLIAKFLEASASKKTVPQDPANSSFVPGGEDDTALDEESESENGSTSSTDDNLMSWEDEDDYYRESVHLSKYSGLIMGDPDAEATLELVLKLQERELFGQSDSDTSDEVSSPKCSYAIHMYRFSLNFDVSNFLGEVRSSSFSMPRPTGISGASARGHVYQRSQSCRYPHRHHHPRPPPSVISFLLDFHCEVDESRGSVYGTGGALLSTIRRVIRQLSCVERLRFTDLFLSLPDARNLVLDLTETTSNSLVDLNLVHLNKLSSDPTIQNAPVVHLGQAVVNSASAPADWYLLDSRWLAARPNRLHQNPLADIASLFPNLKRLSIAPTQLTGPMLLRLLYQTNLVELFLVETDFTRFTLQQTSLQSSSILDHYNLLHLGHNPHQDDGKLHQDADEDLIEWGEDVPYYRDSLTSTDVSLVAVSSIWHAIRPAVWHAALTLRPNLSVQLRNYFLRITLEGSVLVTQNGALVPRLLSLWPMQPCPVSALIFRTSKGPQFTQAFLSLSNKINFGTYSATLTTLVISIEASSGDQLDPQSIVEASAKSDNDWKEFNQILRSLPSLCPSLLFLALGGNVCYLSVVTLLVICRHHNRRRSLCDSNFDPHLDLIVEDNCCSLEDHERKDIPATVLAWYSAIDSVGKDNDRRKTAAERCITDALKLPHWQFVSSAQFQSKLYDFLN</sequence>
<evidence type="ECO:0000259" key="3">
    <source>
        <dbReference type="PROSITE" id="PS50181"/>
    </source>
</evidence>
<dbReference type="Proteomes" id="UP000243686">
    <property type="component" value="Unassembled WGS sequence"/>
</dbReference>
<organism evidence="4 5">
    <name type="scientific">Opisthorchis viverrini</name>
    <name type="common">Southeast Asian liver fluke</name>
    <dbReference type="NCBI Taxonomy" id="6198"/>
    <lineage>
        <taxon>Eukaryota</taxon>
        <taxon>Metazoa</taxon>
        <taxon>Spiralia</taxon>
        <taxon>Lophotrochozoa</taxon>
        <taxon>Platyhelminthes</taxon>
        <taxon>Trematoda</taxon>
        <taxon>Digenea</taxon>
        <taxon>Opisthorchiida</taxon>
        <taxon>Opisthorchiata</taxon>
        <taxon>Opisthorchiidae</taxon>
        <taxon>Opisthorchis</taxon>
    </lineage>
</organism>
<dbReference type="Pfam" id="PF12937">
    <property type="entry name" value="F-box-like"/>
    <property type="match status" value="1"/>
</dbReference>
<evidence type="ECO:0000256" key="2">
    <source>
        <dbReference type="SAM" id="Phobius"/>
    </source>
</evidence>
<dbReference type="PANTHER" id="PTHR20872">
    <property type="match status" value="1"/>
</dbReference>
<dbReference type="AlphaFoldDB" id="A0A1S8X027"/>
<dbReference type="InterPro" id="IPR001810">
    <property type="entry name" value="F-box_dom"/>
</dbReference>
<feature type="compositionally biased region" description="Polar residues" evidence="1">
    <location>
        <begin position="107"/>
        <end position="117"/>
    </location>
</feature>
<feature type="region of interest" description="Disordered" evidence="1">
    <location>
        <begin position="107"/>
        <end position="147"/>
    </location>
</feature>
<dbReference type="Gene3D" id="1.20.1280.50">
    <property type="match status" value="1"/>
</dbReference>
<keyword evidence="5" id="KW-1185">Reference proteome</keyword>
<proteinExistence type="predicted"/>
<keyword evidence="2" id="KW-0472">Membrane</keyword>
<dbReference type="FunFam" id="1.20.1280.50:FF:000005">
    <property type="entry name" value="F-box/LRR-repeat protein 3 isoform X1"/>
    <property type="match status" value="1"/>
</dbReference>
<dbReference type="SUPFAM" id="SSF81383">
    <property type="entry name" value="F-box domain"/>
    <property type="match status" value="1"/>
</dbReference>
<dbReference type="SMART" id="SM00256">
    <property type="entry name" value="FBOX"/>
    <property type="match status" value="1"/>
</dbReference>
<dbReference type="EMBL" id="KV892996">
    <property type="protein sequence ID" value="OON19873.1"/>
    <property type="molecule type" value="Genomic_DNA"/>
</dbReference>
<reference evidence="4 5" key="1">
    <citation type="submission" date="2015-03" db="EMBL/GenBank/DDBJ databases">
        <title>Draft genome of the nematode, Opisthorchis viverrini.</title>
        <authorList>
            <person name="Mitreva M."/>
        </authorList>
    </citation>
    <scope>NUCLEOTIDE SEQUENCE [LARGE SCALE GENOMIC DNA]</scope>
    <source>
        <strain evidence="4">Khon Kaen</strain>
    </source>
</reference>
<dbReference type="PANTHER" id="PTHR20872:SF1">
    <property type="entry name" value="F-BOX DOMAIN-CONTAINING PROTEIN"/>
    <property type="match status" value="1"/>
</dbReference>
<evidence type="ECO:0000313" key="4">
    <source>
        <dbReference type="EMBL" id="OON19873.1"/>
    </source>
</evidence>
<accession>A0A1S8X027</accession>
<keyword evidence="2" id="KW-1133">Transmembrane helix</keyword>
<gene>
    <name evidence="4" type="ORF">X801_04251</name>
</gene>
<evidence type="ECO:0000313" key="5">
    <source>
        <dbReference type="Proteomes" id="UP000243686"/>
    </source>
</evidence>
<evidence type="ECO:0000256" key="1">
    <source>
        <dbReference type="SAM" id="MobiDB-lite"/>
    </source>
</evidence>
<feature type="compositionally biased region" description="Acidic residues" evidence="1">
    <location>
        <begin position="121"/>
        <end position="133"/>
    </location>
</feature>
<keyword evidence="2" id="KW-0812">Transmembrane</keyword>
<protein>
    <submittedName>
        <fullName evidence="4">F-box domain protein</fullName>
    </submittedName>
</protein>
<dbReference type="PROSITE" id="PS50181">
    <property type="entry name" value="FBOX"/>
    <property type="match status" value="1"/>
</dbReference>
<name>A0A1S8X027_OPIVI</name>
<dbReference type="InterPro" id="IPR036047">
    <property type="entry name" value="F-box-like_dom_sf"/>
</dbReference>
<feature type="compositionally biased region" description="Low complexity" evidence="1">
    <location>
        <begin position="134"/>
        <end position="144"/>
    </location>
</feature>
<feature type="transmembrane region" description="Helical" evidence="2">
    <location>
        <begin position="654"/>
        <end position="674"/>
    </location>
</feature>
<feature type="domain" description="F-box" evidence="3">
    <location>
        <begin position="1"/>
        <end position="43"/>
    </location>
</feature>